<dbReference type="EMBL" id="CP026118">
    <property type="protein sequence ID" value="QAS51217.1"/>
    <property type="molecule type" value="Genomic_DNA"/>
</dbReference>
<dbReference type="OrthoDB" id="48766at2"/>
<evidence type="ECO:0000259" key="1">
    <source>
        <dbReference type="Pfam" id="PF07872"/>
    </source>
</evidence>
<protein>
    <recommendedName>
        <fullName evidence="1">DUF1659 domain-containing protein</fullName>
    </recommendedName>
</protein>
<evidence type="ECO:0000313" key="2">
    <source>
        <dbReference type="EMBL" id="QAS51217.1"/>
    </source>
</evidence>
<gene>
    <name evidence="2" type="ORF">HLI_02830</name>
</gene>
<dbReference type="RefSeq" id="WP_128522973.1">
    <property type="nucleotide sequence ID" value="NZ_CANLVY010000003.1"/>
</dbReference>
<proteinExistence type="predicted"/>
<dbReference type="AlphaFoldDB" id="A0A410M948"/>
<reference evidence="2 3" key="1">
    <citation type="submission" date="2018-01" db="EMBL/GenBank/DDBJ databases">
        <title>The whole genome sequencing and assembly of Halobacillus litoralis ERB031 strain.</title>
        <authorList>
            <person name="Lee S.-J."/>
            <person name="Park M.-K."/>
            <person name="Kim J.-Y."/>
            <person name="Lee Y.-J."/>
            <person name="Yi H."/>
            <person name="Bahn Y.-S."/>
            <person name="Kim J.F."/>
            <person name="Lee D.-W."/>
        </authorList>
    </citation>
    <scope>NUCLEOTIDE SEQUENCE [LARGE SCALE GENOMIC DNA]</scope>
    <source>
        <strain evidence="2 3">ERB 031</strain>
    </source>
</reference>
<organism evidence="2 3">
    <name type="scientific">Halobacillus litoralis</name>
    <dbReference type="NCBI Taxonomy" id="45668"/>
    <lineage>
        <taxon>Bacteria</taxon>
        <taxon>Bacillati</taxon>
        <taxon>Bacillota</taxon>
        <taxon>Bacilli</taxon>
        <taxon>Bacillales</taxon>
        <taxon>Bacillaceae</taxon>
        <taxon>Halobacillus</taxon>
    </lineage>
</organism>
<dbReference type="KEGG" id="hli:HLI_02830"/>
<evidence type="ECO:0000313" key="3">
    <source>
        <dbReference type="Proteomes" id="UP000287756"/>
    </source>
</evidence>
<feature type="domain" description="DUF1659" evidence="1">
    <location>
        <begin position="2"/>
        <end position="72"/>
    </location>
</feature>
<sequence length="75" mass="8443">MAVISQKTDARLQLVFDKGVDADGNMVLTRKSFNNVKIAATNEQLYEVSNALATLQERILFKVERNDQSLLLEES</sequence>
<name>A0A410M948_9BACI</name>
<dbReference type="Proteomes" id="UP000287756">
    <property type="component" value="Chromosome"/>
</dbReference>
<dbReference type="InterPro" id="IPR012454">
    <property type="entry name" value="DUF1659"/>
</dbReference>
<dbReference type="Pfam" id="PF07872">
    <property type="entry name" value="DUF1659"/>
    <property type="match status" value="1"/>
</dbReference>
<accession>A0A410M948</accession>